<feature type="transmembrane region" description="Helical" evidence="9">
    <location>
        <begin position="293"/>
        <end position="312"/>
    </location>
</feature>
<evidence type="ECO:0000256" key="3">
    <source>
        <dbReference type="ARBA" id="ARBA00022801"/>
    </source>
</evidence>
<evidence type="ECO:0000256" key="7">
    <source>
        <dbReference type="PIRSR" id="PIRSR627057-1"/>
    </source>
</evidence>
<evidence type="ECO:0000256" key="4">
    <source>
        <dbReference type="ARBA" id="ARBA00022833"/>
    </source>
</evidence>
<dbReference type="HOGENOM" id="CLU_025947_3_0_1"/>
<dbReference type="GeneTree" id="ENSGT00390000002053"/>
<evidence type="ECO:0000259" key="11">
    <source>
        <dbReference type="Pfam" id="PF01435"/>
    </source>
</evidence>
<feature type="active site" evidence="7">
    <location>
        <position position="280"/>
    </location>
</feature>
<keyword evidence="9" id="KW-1133">Transmembrane helix</keyword>
<dbReference type="GO" id="GO:0005789">
    <property type="term" value="C:endoplasmic reticulum membrane"/>
    <property type="evidence" value="ECO:0007669"/>
    <property type="project" value="UniProtKB-SubCell"/>
</dbReference>
<accession>W5KVK2</accession>
<feature type="binding site" evidence="8">
    <location>
        <position position="283"/>
    </location>
    <ligand>
        <name>Zn(2+)</name>
        <dbReference type="ChEBI" id="CHEBI:29105"/>
        <note>catalytic</note>
    </ligand>
</feature>
<feature type="region of interest" description="Disordered" evidence="10">
    <location>
        <begin position="236"/>
        <end position="267"/>
    </location>
</feature>
<feature type="binding site" evidence="8">
    <location>
        <position position="279"/>
    </location>
    <ligand>
        <name>Zn(2+)</name>
        <dbReference type="ChEBI" id="CHEBI:29105"/>
        <note>catalytic</note>
    </ligand>
</feature>
<evidence type="ECO:0000256" key="9">
    <source>
        <dbReference type="RuleBase" id="RU366005"/>
    </source>
</evidence>
<dbReference type="Proteomes" id="UP000018467">
    <property type="component" value="Unassembled WGS sequence"/>
</dbReference>
<keyword evidence="3 9" id="KW-0378">Hydrolase</keyword>
<evidence type="ECO:0000256" key="6">
    <source>
        <dbReference type="ARBA" id="ARBA00044456"/>
    </source>
</evidence>
<dbReference type="InterPro" id="IPR001915">
    <property type="entry name" value="Peptidase_M48"/>
</dbReference>
<dbReference type="GO" id="GO:0071586">
    <property type="term" value="P:CAAX-box protein processing"/>
    <property type="evidence" value="ECO:0007669"/>
    <property type="project" value="UniProtKB-UniRule"/>
</dbReference>
<comment type="cofactor">
    <cofactor evidence="8 9">
        <name>Zn(2+)</name>
        <dbReference type="ChEBI" id="CHEBI:29105"/>
    </cofactor>
    <text evidence="8 9">Binds 1 zinc ion per subunit.</text>
</comment>
<organism evidence="13 14">
    <name type="scientific">Astyanax mexicanus</name>
    <name type="common">Blind cave fish</name>
    <name type="synonym">Astyanax fasciatus mexicanus</name>
    <dbReference type="NCBI Taxonomy" id="7994"/>
    <lineage>
        <taxon>Eukaryota</taxon>
        <taxon>Metazoa</taxon>
        <taxon>Chordata</taxon>
        <taxon>Craniata</taxon>
        <taxon>Vertebrata</taxon>
        <taxon>Euteleostomi</taxon>
        <taxon>Actinopterygii</taxon>
        <taxon>Neopterygii</taxon>
        <taxon>Teleostei</taxon>
        <taxon>Ostariophysi</taxon>
        <taxon>Characiformes</taxon>
        <taxon>Characoidei</taxon>
        <taxon>Acestrorhamphidae</taxon>
        <taxon>Acestrorhamphinae</taxon>
        <taxon>Astyanax</taxon>
    </lineage>
</organism>
<dbReference type="AlphaFoldDB" id="W5KVK2"/>
<feature type="transmembrane region" description="Helical" evidence="9">
    <location>
        <begin position="117"/>
        <end position="139"/>
    </location>
</feature>
<evidence type="ECO:0000256" key="8">
    <source>
        <dbReference type="PIRSR" id="PIRSR627057-2"/>
    </source>
</evidence>
<dbReference type="Pfam" id="PF16491">
    <property type="entry name" value="Peptidase_M48_N"/>
    <property type="match status" value="1"/>
</dbReference>
<dbReference type="PANTHER" id="PTHR10120">
    <property type="entry name" value="CAAX PRENYL PROTEASE 1"/>
    <property type="match status" value="1"/>
</dbReference>
<feature type="compositionally biased region" description="Basic and acidic residues" evidence="10">
    <location>
        <begin position="244"/>
        <end position="259"/>
    </location>
</feature>
<keyword evidence="2 8" id="KW-0479">Metal-binding</keyword>
<dbReference type="Bgee" id="ENSAMXG00000011314">
    <property type="expression patterns" value="Expressed in embryo and 14 other cell types or tissues"/>
</dbReference>
<keyword evidence="14" id="KW-1185">Reference proteome</keyword>
<feature type="domain" description="Peptidase M48" evidence="11">
    <location>
        <begin position="173"/>
        <end position="415"/>
    </location>
</feature>
<comment type="similarity">
    <text evidence="9">Belongs to the peptidase M48A family.</text>
</comment>
<dbReference type="InterPro" id="IPR027057">
    <property type="entry name" value="CAXX_Prtase_1"/>
</dbReference>
<comment type="subcellular location">
    <subcellularLocation>
        <location evidence="9">Endoplasmic reticulum membrane</location>
        <topology evidence="9">Multi-pass membrane protein</topology>
    </subcellularLocation>
</comment>
<evidence type="ECO:0000256" key="1">
    <source>
        <dbReference type="ARBA" id="ARBA00022670"/>
    </source>
</evidence>
<evidence type="ECO:0000259" key="12">
    <source>
        <dbReference type="Pfam" id="PF16491"/>
    </source>
</evidence>
<feature type="binding site" evidence="8">
    <location>
        <position position="359"/>
    </location>
    <ligand>
        <name>Zn(2+)</name>
        <dbReference type="ChEBI" id="CHEBI:29105"/>
        <note>catalytic</note>
    </ligand>
</feature>
<dbReference type="GO" id="GO:0004222">
    <property type="term" value="F:metalloendopeptidase activity"/>
    <property type="evidence" value="ECO:0007669"/>
    <property type="project" value="UniProtKB-UniRule"/>
</dbReference>
<comment type="function">
    <text evidence="9">Proteolytically removes the C-terminal three residues of farnesylated proteins.</text>
</comment>
<dbReference type="Ensembl" id="ENSAMXT00000011614.2">
    <property type="protein sequence ID" value="ENSAMXP00000011614.2"/>
    <property type="gene ID" value="ENSAMXG00000011314.2"/>
</dbReference>
<keyword evidence="1 9" id="KW-0645">Protease</keyword>
<dbReference type="GO" id="GO:0046872">
    <property type="term" value="F:metal ion binding"/>
    <property type="evidence" value="ECO:0007669"/>
    <property type="project" value="UniProtKB-UniRule"/>
</dbReference>
<protein>
    <recommendedName>
        <fullName evidence="9">CAAX prenyl protease</fullName>
        <ecNumber evidence="9">3.4.24.84</ecNumber>
    </recommendedName>
</protein>
<reference evidence="14" key="1">
    <citation type="submission" date="2013-03" db="EMBL/GenBank/DDBJ databases">
        <authorList>
            <person name="Jeffery W."/>
            <person name="Warren W."/>
            <person name="Wilson R.K."/>
        </authorList>
    </citation>
    <scope>NUCLEOTIDE SEQUENCE</scope>
    <source>
        <strain evidence="14">female</strain>
    </source>
</reference>
<feature type="transmembrane region" description="Helical" evidence="9">
    <location>
        <begin position="72"/>
        <end position="97"/>
    </location>
</feature>
<reference evidence="14" key="2">
    <citation type="journal article" date="2014" name="Nat. Commun.">
        <title>The cavefish genome reveals candidate genes for eye loss.</title>
        <authorList>
            <person name="McGaugh S.E."/>
            <person name="Gross J.B."/>
            <person name="Aken B."/>
            <person name="Blin M."/>
            <person name="Borowsky R."/>
            <person name="Chalopin D."/>
            <person name="Hinaux H."/>
            <person name="Jeffery W.R."/>
            <person name="Keene A."/>
            <person name="Ma L."/>
            <person name="Minx P."/>
            <person name="Murphy D."/>
            <person name="O'Quin K.E."/>
            <person name="Retaux S."/>
            <person name="Rohner N."/>
            <person name="Searle S.M."/>
            <person name="Stahl B.A."/>
            <person name="Tabin C."/>
            <person name="Volff J.N."/>
            <person name="Yoshizawa M."/>
            <person name="Warren W.C."/>
        </authorList>
    </citation>
    <scope>NUCLEOTIDE SEQUENCE [LARGE SCALE GENOMIC DNA]</scope>
    <source>
        <strain evidence="14">female</strain>
    </source>
</reference>
<dbReference type="CDD" id="cd07343">
    <property type="entry name" value="M48A_Zmpste24p_like"/>
    <property type="match status" value="1"/>
</dbReference>
<name>W5KVK2_ASTMX</name>
<evidence type="ECO:0000313" key="13">
    <source>
        <dbReference type="Ensembl" id="ENSAMXP00000011614.2"/>
    </source>
</evidence>
<feature type="active site" description="Proton donor" evidence="7">
    <location>
        <position position="363"/>
    </location>
</feature>
<evidence type="ECO:0000256" key="5">
    <source>
        <dbReference type="ARBA" id="ARBA00023049"/>
    </source>
</evidence>
<keyword evidence="9" id="KW-0472">Membrane</keyword>
<comment type="catalytic activity">
    <reaction evidence="6 9">
        <text>Hydrolyzes the peptide bond -P2-(S-farnesyl or geranylgeranyl)C-P1'-P2'-P3'-COOH where P1' and P2' are amino acids with aliphatic side chains and P3' is any C-terminal residue.</text>
        <dbReference type="EC" id="3.4.24.84"/>
    </reaction>
</comment>
<sequence>MLAELLQLPVQDQIFYAVLVFSWTVYLWEAYLAYRQRRIYRSTMHVPTELGKIMDSETFEKSRLYQLDKSNFGFWSGLYSETEGTLILLLGGIPFLWKISGNLTARFGLGPEYEISQSLVFLMLATLFSAFTGLPWSLYNTFVIEEKHGFNQQVLVTIYADYIAPLFDKFTPLPDGELKTDIESMSKSISFPLTKIYVVEGSKRSSHSNAYFYGFFKNKRIVLFDTLLEDYSPLNQSGEGEAATEQKEESEVSGDESKPKPKNKKQGCSNPEVLAVLGHELGHWKLGHTIKNIIISQMNSFLCFFLFAALIGRKELFLAFGFNDSQPTLIGLMIIFQFIFSPYNELLSFCLTVLSRRFEFQADRFARGLGRSAELYSALIKLNKDNLGFPVADWLFSMWHYSHPPLLERLRALTGPKQD</sequence>
<feature type="transmembrane region" description="Helical" evidence="9">
    <location>
        <begin position="332"/>
        <end position="354"/>
    </location>
</feature>
<reference evidence="13" key="3">
    <citation type="submission" date="2025-08" db="UniProtKB">
        <authorList>
            <consortium name="Ensembl"/>
        </authorList>
    </citation>
    <scope>IDENTIFICATION</scope>
</reference>
<reference evidence="13" key="4">
    <citation type="submission" date="2025-09" db="UniProtKB">
        <authorList>
            <consortium name="Ensembl"/>
        </authorList>
    </citation>
    <scope>IDENTIFICATION</scope>
</reference>
<keyword evidence="5 9" id="KW-0482">Metalloprotease</keyword>
<dbReference type="InterPro" id="IPR032456">
    <property type="entry name" value="Peptidase_M48_N"/>
</dbReference>
<feature type="transmembrane region" description="Helical" evidence="9">
    <location>
        <begin position="14"/>
        <end position="34"/>
    </location>
</feature>
<feature type="domain" description="CAAX prenyl protease 1 N-terminal" evidence="12">
    <location>
        <begin position="36"/>
        <end position="163"/>
    </location>
</feature>
<evidence type="ECO:0000313" key="14">
    <source>
        <dbReference type="Proteomes" id="UP000018467"/>
    </source>
</evidence>
<proteinExistence type="inferred from homology"/>
<keyword evidence="4 8" id="KW-0862">Zinc</keyword>
<keyword evidence="9" id="KW-0812">Transmembrane</keyword>
<dbReference type="Pfam" id="PF01435">
    <property type="entry name" value="Peptidase_M48"/>
    <property type="match status" value="1"/>
</dbReference>
<keyword evidence="9" id="KW-0256">Endoplasmic reticulum</keyword>
<dbReference type="EC" id="3.4.24.84" evidence="9"/>
<evidence type="ECO:0000256" key="10">
    <source>
        <dbReference type="SAM" id="MobiDB-lite"/>
    </source>
</evidence>
<dbReference type="eggNOG" id="KOG2719">
    <property type="taxonomic scope" value="Eukaryota"/>
</dbReference>
<dbReference type="MEROPS" id="M48.003"/>
<evidence type="ECO:0000256" key="2">
    <source>
        <dbReference type="ARBA" id="ARBA00022723"/>
    </source>
</evidence>
<dbReference type="Gene3D" id="3.30.2010.10">
    <property type="entry name" value="Metalloproteases ('zincins'), catalytic domain"/>
    <property type="match status" value="1"/>
</dbReference>